<evidence type="ECO:0000256" key="4">
    <source>
        <dbReference type="ARBA" id="ARBA00022833"/>
    </source>
</evidence>
<keyword evidence="11" id="KW-1185">Reference proteome</keyword>
<keyword evidence="3 8" id="KW-0812">Transmembrane</keyword>
<dbReference type="EMBL" id="GG738921">
    <property type="protein sequence ID" value="EFC37153.1"/>
    <property type="molecule type" value="Genomic_DNA"/>
</dbReference>
<feature type="transmembrane region" description="Helical" evidence="8">
    <location>
        <begin position="102"/>
        <end position="124"/>
    </location>
</feature>
<organism evidence="11">
    <name type="scientific">Naegleria gruberi</name>
    <name type="common">Amoeba</name>
    <dbReference type="NCBI Taxonomy" id="5762"/>
    <lineage>
        <taxon>Eukaryota</taxon>
        <taxon>Discoba</taxon>
        <taxon>Heterolobosea</taxon>
        <taxon>Tetramitia</taxon>
        <taxon>Eutetramitia</taxon>
        <taxon>Vahlkampfiidae</taxon>
        <taxon>Naegleria</taxon>
    </lineage>
</organism>
<comment type="similarity">
    <text evidence="2">Belongs to the cation diffusion facilitator (CDF) transporter (TC 2.A.4) family. SLC30A subfamily.</text>
</comment>
<feature type="region of interest" description="Disordered" evidence="7">
    <location>
        <begin position="1"/>
        <end position="61"/>
    </location>
</feature>
<feature type="compositionally biased region" description="Basic and acidic residues" evidence="7">
    <location>
        <begin position="37"/>
        <end position="50"/>
    </location>
</feature>
<feature type="compositionally biased region" description="Basic and acidic residues" evidence="7">
    <location>
        <begin position="251"/>
        <end position="281"/>
    </location>
</feature>
<feature type="compositionally biased region" description="Low complexity" evidence="7">
    <location>
        <begin position="8"/>
        <end position="25"/>
    </location>
</feature>
<sequence>MESIELESTSASNLSKSSASSLNTTTKEHKHKHHHHDHGDHHHDHEHHHDDEDDNSTDQTQLLKTSSSGLMEYELDRVKLNGETLKKIYLSKSKPLWKEPDFVKMVIMITMVLLMFLAELTVGVMAESLTLLADSFHMLSDGISLMVGAACIWLAKKGPTNLMTFGFGRAETLGGLINAVFLVSVVLYVIMESIQRFFMPERITDPLLVLCVGGAGLLINLIGLVMFCGHHPHPGHDHDHDHGHGHSHKHSHEEHDHDHEHEHNHDHDHSHHEHEHTEKKEHKEHKHRSENIFGVFLHILGDFLGSIAVMISSGLLLIFDKKDENGNYPHTWVLYVDPVLSLIMSGIILVTAIPLLKSTCRTLLQSVPHDVDIPKLKSSILEVEGVLSCHELHVWQLVGKTSIASVHILTTENNRGFMRIAKQLQKVFHKFNIHASTIQPEFISSTSNNKGEEAQPCHLLCTDTCYEHFCCAPNPAKEDIDPAENV</sequence>
<evidence type="ECO:0000256" key="8">
    <source>
        <dbReference type="SAM" id="Phobius"/>
    </source>
</evidence>
<evidence type="ECO:0000256" key="7">
    <source>
        <dbReference type="SAM" id="MobiDB-lite"/>
    </source>
</evidence>
<dbReference type="PANTHER" id="PTHR45820">
    <property type="entry name" value="FI23527P1"/>
    <property type="match status" value="1"/>
</dbReference>
<evidence type="ECO:0000256" key="3">
    <source>
        <dbReference type="ARBA" id="ARBA00022692"/>
    </source>
</evidence>
<feature type="transmembrane region" description="Helical" evidence="8">
    <location>
        <begin position="292"/>
        <end position="319"/>
    </location>
</feature>
<dbReference type="GO" id="GO:0005385">
    <property type="term" value="F:zinc ion transmembrane transporter activity"/>
    <property type="evidence" value="ECO:0007669"/>
    <property type="project" value="TreeGrafter"/>
</dbReference>
<dbReference type="Proteomes" id="UP000006671">
    <property type="component" value="Unassembled WGS sequence"/>
</dbReference>
<dbReference type="OMA" id="CLFHQHG"/>
<dbReference type="GO" id="GO:0006882">
    <property type="term" value="P:intracellular zinc ion homeostasis"/>
    <property type="evidence" value="ECO:0007669"/>
    <property type="project" value="TreeGrafter"/>
</dbReference>
<evidence type="ECO:0000313" key="10">
    <source>
        <dbReference type="EMBL" id="EFC37153.1"/>
    </source>
</evidence>
<dbReference type="SUPFAM" id="SSF161111">
    <property type="entry name" value="Cation efflux protein transmembrane domain-like"/>
    <property type="match status" value="1"/>
</dbReference>
<gene>
    <name evidence="10" type="ORF">NAEGRDRAFT_59829</name>
</gene>
<dbReference type="InterPro" id="IPR002524">
    <property type="entry name" value="Cation_efflux"/>
</dbReference>
<evidence type="ECO:0000256" key="1">
    <source>
        <dbReference type="ARBA" id="ARBA00004141"/>
    </source>
</evidence>
<evidence type="ECO:0000313" key="11">
    <source>
        <dbReference type="Proteomes" id="UP000006671"/>
    </source>
</evidence>
<name>D2W1A9_NAEGR</name>
<dbReference type="InterPro" id="IPR058533">
    <property type="entry name" value="Cation_efflux_TM"/>
</dbReference>
<dbReference type="Gene3D" id="1.20.1510.10">
    <property type="entry name" value="Cation efflux protein transmembrane domain"/>
    <property type="match status" value="1"/>
</dbReference>
<keyword evidence="6 8" id="KW-0472">Membrane</keyword>
<keyword evidence="5 8" id="KW-1133">Transmembrane helix</keyword>
<accession>D2W1A9</accession>
<evidence type="ECO:0000256" key="2">
    <source>
        <dbReference type="ARBA" id="ARBA00008873"/>
    </source>
</evidence>
<dbReference type="GO" id="GO:0016020">
    <property type="term" value="C:membrane"/>
    <property type="evidence" value="ECO:0007669"/>
    <property type="project" value="UniProtKB-SubCell"/>
</dbReference>
<feature type="transmembrane region" description="Helical" evidence="8">
    <location>
        <begin position="339"/>
        <end position="356"/>
    </location>
</feature>
<comment type="subcellular location">
    <subcellularLocation>
        <location evidence="1">Membrane</location>
        <topology evidence="1">Multi-pass membrane protein</topology>
    </subcellularLocation>
</comment>
<dbReference type="eggNOG" id="KOG1483">
    <property type="taxonomic scope" value="Eukaryota"/>
</dbReference>
<reference evidence="10 11" key="1">
    <citation type="journal article" date="2010" name="Cell">
        <title>The genome of Naegleria gruberi illuminates early eukaryotic versatility.</title>
        <authorList>
            <person name="Fritz-Laylin L.K."/>
            <person name="Prochnik S.E."/>
            <person name="Ginger M.L."/>
            <person name="Dacks J.B."/>
            <person name="Carpenter M.L."/>
            <person name="Field M.C."/>
            <person name="Kuo A."/>
            <person name="Paredez A."/>
            <person name="Chapman J."/>
            <person name="Pham J."/>
            <person name="Shu S."/>
            <person name="Neupane R."/>
            <person name="Cipriano M."/>
            <person name="Mancuso J."/>
            <person name="Tu H."/>
            <person name="Salamov A."/>
            <person name="Lindquist E."/>
            <person name="Shapiro H."/>
            <person name="Lucas S."/>
            <person name="Grigoriev I.V."/>
            <person name="Cande W.Z."/>
            <person name="Fulton C."/>
            <person name="Rokhsar D.S."/>
            <person name="Dawson S.C."/>
        </authorList>
    </citation>
    <scope>NUCLEOTIDE SEQUENCE [LARGE SCALE GENOMIC DNA]</scope>
    <source>
        <strain evidence="10 11">NEG-M</strain>
    </source>
</reference>
<dbReference type="KEGG" id="ngr:NAEGRDRAFT_59829"/>
<dbReference type="GeneID" id="8856826"/>
<dbReference type="RefSeq" id="XP_002669897.1">
    <property type="nucleotide sequence ID" value="XM_002669851.1"/>
</dbReference>
<dbReference type="Pfam" id="PF01545">
    <property type="entry name" value="Cation_efflux"/>
    <property type="match status" value="1"/>
</dbReference>
<dbReference type="PANTHER" id="PTHR45820:SF4">
    <property type="entry name" value="ZINC TRANSPORTER 63C, ISOFORM F"/>
    <property type="match status" value="1"/>
</dbReference>
<feature type="domain" description="Cation efflux protein transmembrane" evidence="9">
    <location>
        <begin position="106"/>
        <end position="364"/>
    </location>
</feature>
<feature type="transmembrane region" description="Helical" evidence="8">
    <location>
        <begin position="207"/>
        <end position="228"/>
    </location>
</feature>
<dbReference type="OrthoDB" id="9944568at2759"/>
<evidence type="ECO:0000259" key="9">
    <source>
        <dbReference type="Pfam" id="PF01545"/>
    </source>
</evidence>
<feature type="transmembrane region" description="Helical" evidence="8">
    <location>
        <begin position="176"/>
        <end position="195"/>
    </location>
</feature>
<dbReference type="FunCoup" id="D2W1A9">
    <property type="interactions" value="98"/>
</dbReference>
<dbReference type="NCBIfam" id="TIGR01297">
    <property type="entry name" value="CDF"/>
    <property type="match status" value="1"/>
</dbReference>
<evidence type="ECO:0000256" key="5">
    <source>
        <dbReference type="ARBA" id="ARBA00022989"/>
    </source>
</evidence>
<protein>
    <submittedName>
        <fullName evidence="10">Cation efflux protein</fullName>
    </submittedName>
</protein>
<dbReference type="InParanoid" id="D2W1A9"/>
<dbReference type="InterPro" id="IPR027469">
    <property type="entry name" value="Cation_efflux_TMD_sf"/>
</dbReference>
<dbReference type="STRING" id="5762.D2W1A9"/>
<keyword evidence="4" id="KW-0862">Zinc</keyword>
<evidence type="ECO:0000256" key="6">
    <source>
        <dbReference type="ARBA" id="ARBA00023136"/>
    </source>
</evidence>
<dbReference type="AlphaFoldDB" id="D2W1A9"/>
<dbReference type="VEuPathDB" id="AmoebaDB:NAEGRDRAFT_59829"/>
<proteinExistence type="inferred from homology"/>
<feature type="region of interest" description="Disordered" evidence="7">
    <location>
        <begin position="236"/>
        <end position="285"/>
    </location>
</feature>